<reference evidence="1 2" key="1">
    <citation type="journal article" date="2019" name="Int. J. Syst. Evol. Microbiol.">
        <title>The Global Catalogue of Microorganisms (GCM) 10K type strain sequencing project: providing services to taxonomists for standard genome sequencing and annotation.</title>
        <authorList>
            <consortium name="The Broad Institute Genomics Platform"/>
            <consortium name="The Broad Institute Genome Sequencing Center for Infectious Disease"/>
            <person name="Wu L."/>
            <person name="Ma J."/>
        </authorList>
    </citation>
    <scope>NUCLEOTIDE SEQUENCE [LARGE SCALE GENOMIC DNA]</scope>
    <source>
        <strain evidence="1 2">NBRC 111368</strain>
    </source>
</reference>
<dbReference type="InterPro" id="IPR036890">
    <property type="entry name" value="HATPase_C_sf"/>
</dbReference>
<organism evidence="1 2">
    <name type="scientific">Halobium palmae</name>
    <dbReference type="NCBI Taxonomy" id="1776492"/>
    <lineage>
        <taxon>Archaea</taxon>
        <taxon>Methanobacteriati</taxon>
        <taxon>Methanobacteriota</taxon>
        <taxon>Stenosarchaea group</taxon>
        <taxon>Halobacteria</taxon>
        <taxon>Halobacteriales</taxon>
        <taxon>Haloferacaceae</taxon>
        <taxon>Halobium</taxon>
    </lineage>
</organism>
<comment type="caution">
    <text evidence="1">The sequence shown here is derived from an EMBL/GenBank/DDBJ whole genome shotgun (WGS) entry which is preliminary data.</text>
</comment>
<dbReference type="GO" id="GO:0016301">
    <property type="term" value="F:kinase activity"/>
    <property type="evidence" value="ECO:0007669"/>
    <property type="project" value="UniProtKB-KW"/>
</dbReference>
<feature type="non-terminal residue" evidence="1">
    <location>
        <position position="133"/>
    </location>
</feature>
<evidence type="ECO:0000313" key="2">
    <source>
        <dbReference type="Proteomes" id="UP001596328"/>
    </source>
</evidence>
<accession>A0ABD5S6C6</accession>
<proteinExistence type="predicted"/>
<sequence>MLRHNLRNDMNVILGYLDELAADLDDPDHREAVRLCRERGEHLVEQGKKVRGIERVLTESEVRPLDLGAIVDEVIDDYREAHPEATITASVPAGTTVRADESLPEALSELVGNAIRHGDGAVEVVDERTVGTV</sequence>
<dbReference type="SUPFAM" id="SSF55874">
    <property type="entry name" value="ATPase domain of HSP90 chaperone/DNA topoisomerase II/histidine kinase"/>
    <property type="match status" value="1"/>
</dbReference>
<keyword evidence="1" id="KW-0418">Kinase</keyword>
<keyword evidence="2" id="KW-1185">Reference proteome</keyword>
<keyword evidence="1" id="KW-0808">Transferase</keyword>
<name>A0ABD5S6C6_9EURY</name>
<dbReference type="EMBL" id="JBHSWU010001423">
    <property type="protein sequence ID" value="MFC6726822.1"/>
    <property type="molecule type" value="Genomic_DNA"/>
</dbReference>
<dbReference type="Proteomes" id="UP001596328">
    <property type="component" value="Unassembled WGS sequence"/>
</dbReference>
<dbReference type="Gene3D" id="3.30.565.10">
    <property type="entry name" value="Histidine kinase-like ATPase, C-terminal domain"/>
    <property type="match status" value="1"/>
</dbReference>
<evidence type="ECO:0000313" key="1">
    <source>
        <dbReference type="EMBL" id="MFC6726822.1"/>
    </source>
</evidence>
<gene>
    <name evidence="1" type="ORF">ACFQE1_21090</name>
</gene>
<protein>
    <submittedName>
        <fullName evidence="1">Histidine kinase</fullName>
    </submittedName>
</protein>
<dbReference type="AlphaFoldDB" id="A0ABD5S6C6"/>